<dbReference type="EMBL" id="UINC01148130">
    <property type="protein sequence ID" value="SVD39837.1"/>
    <property type="molecule type" value="Genomic_DNA"/>
</dbReference>
<organism evidence="1">
    <name type="scientific">marine metagenome</name>
    <dbReference type="NCBI Taxonomy" id="408172"/>
    <lineage>
        <taxon>unclassified sequences</taxon>
        <taxon>metagenomes</taxon>
        <taxon>ecological metagenomes</taxon>
    </lineage>
</organism>
<dbReference type="InterPro" id="IPR029062">
    <property type="entry name" value="Class_I_gatase-like"/>
</dbReference>
<sequence length="65" mass="7409">MKTFTRLILVAALAVFSIGLQAKSIRVLIVDGQNNHNWRAMTPFMKVQLEKTKMYTVDVSTTPQR</sequence>
<dbReference type="AlphaFoldDB" id="A0A382V089"/>
<protein>
    <recommendedName>
        <fullName evidence="2">ThuA-like domain-containing protein</fullName>
    </recommendedName>
</protein>
<gene>
    <name evidence="1" type="ORF">METZ01_LOCUS392691</name>
</gene>
<reference evidence="1" key="1">
    <citation type="submission" date="2018-05" db="EMBL/GenBank/DDBJ databases">
        <authorList>
            <person name="Lanie J.A."/>
            <person name="Ng W.-L."/>
            <person name="Kazmierczak K.M."/>
            <person name="Andrzejewski T.M."/>
            <person name="Davidsen T.M."/>
            <person name="Wayne K.J."/>
            <person name="Tettelin H."/>
            <person name="Glass J.I."/>
            <person name="Rusch D."/>
            <person name="Podicherti R."/>
            <person name="Tsui H.-C.T."/>
            <person name="Winkler M.E."/>
        </authorList>
    </citation>
    <scope>NUCLEOTIDE SEQUENCE</scope>
</reference>
<accession>A0A382V089</accession>
<name>A0A382V089_9ZZZZ</name>
<evidence type="ECO:0008006" key="2">
    <source>
        <dbReference type="Google" id="ProtNLM"/>
    </source>
</evidence>
<feature type="non-terminal residue" evidence="1">
    <location>
        <position position="65"/>
    </location>
</feature>
<evidence type="ECO:0000313" key="1">
    <source>
        <dbReference type="EMBL" id="SVD39837.1"/>
    </source>
</evidence>
<dbReference type="Gene3D" id="3.40.50.880">
    <property type="match status" value="1"/>
</dbReference>
<proteinExistence type="predicted"/>